<name>A0A2S0WCZ1_9CORY</name>
<keyword evidence="2" id="KW-1185">Reference proteome</keyword>
<proteinExistence type="predicted"/>
<dbReference type="RefSeq" id="WP_108403532.1">
    <property type="nucleotide sequence ID" value="NZ_CP026948.1"/>
</dbReference>
<dbReference type="AlphaFoldDB" id="A0A2S0WCZ1"/>
<protein>
    <submittedName>
        <fullName evidence="1">Uncharacterized protein</fullName>
    </submittedName>
</protein>
<dbReference type="InterPro" id="IPR025355">
    <property type="entry name" value="DUF4259"/>
</dbReference>
<dbReference type="Pfam" id="PF14078">
    <property type="entry name" value="DUF4259"/>
    <property type="match status" value="1"/>
</dbReference>
<evidence type="ECO:0000313" key="2">
    <source>
        <dbReference type="Proteomes" id="UP000244754"/>
    </source>
</evidence>
<reference evidence="2" key="1">
    <citation type="submission" date="2018-01" db="EMBL/GenBank/DDBJ databases">
        <authorList>
            <person name="Li J."/>
        </authorList>
    </citation>
    <scope>NUCLEOTIDE SEQUENCE [LARGE SCALE GENOMIC DNA]</scope>
    <source>
        <strain evidence="2">2184</strain>
    </source>
</reference>
<sequence>MSTWDRFILTEEANVDFLDDLNDLEPEEAVQAVRDAVLLAAGETTPTGEELANGRAAATIAAMWAGAPFSAGDVVDSYPFIREVDAEVDEKLAEAAAGLLEAVEGDDEDFADIDQFIEALS</sequence>
<dbReference type="Proteomes" id="UP000244754">
    <property type="component" value="Chromosome"/>
</dbReference>
<evidence type="ECO:0000313" key="1">
    <source>
        <dbReference type="EMBL" id="AWB83542.1"/>
    </source>
</evidence>
<accession>A0A2S0WCZ1</accession>
<dbReference type="EMBL" id="CP026948">
    <property type="protein sequence ID" value="AWB83542.1"/>
    <property type="molecule type" value="Genomic_DNA"/>
</dbReference>
<dbReference type="OrthoDB" id="4427749at2"/>
<gene>
    <name evidence="1" type="ORF">C3E79_02740</name>
</gene>
<dbReference type="KEGG" id="clia:C3E79_02740"/>
<organism evidence="1 2">
    <name type="scientific">Corynebacterium liangguodongii</name>
    <dbReference type="NCBI Taxonomy" id="2079535"/>
    <lineage>
        <taxon>Bacteria</taxon>
        <taxon>Bacillati</taxon>
        <taxon>Actinomycetota</taxon>
        <taxon>Actinomycetes</taxon>
        <taxon>Mycobacteriales</taxon>
        <taxon>Corynebacteriaceae</taxon>
        <taxon>Corynebacterium</taxon>
    </lineage>
</organism>